<dbReference type="PANTHER" id="PTHR31138:SF4">
    <property type="entry name" value="DUF5923 DOMAIN-CONTAINING PROTEIN"/>
    <property type="match status" value="1"/>
</dbReference>
<feature type="domain" description="HAM1-like N-terminal" evidence="2">
    <location>
        <begin position="281"/>
        <end position="600"/>
    </location>
</feature>
<dbReference type="AlphaFoldDB" id="A0A5J5EZ64"/>
<accession>A0A5J5EZ64</accession>
<reference evidence="3 4" key="1">
    <citation type="submission" date="2019-09" db="EMBL/GenBank/DDBJ databases">
        <title>Draft genome of the ectomycorrhizal ascomycete Sphaerosporella brunnea.</title>
        <authorList>
            <consortium name="DOE Joint Genome Institute"/>
            <person name="Benucci G.M."/>
            <person name="Marozzi G."/>
            <person name="Antonielli L."/>
            <person name="Sanchez S."/>
            <person name="Marco P."/>
            <person name="Wang X."/>
            <person name="Falini L.B."/>
            <person name="Barry K."/>
            <person name="Haridas S."/>
            <person name="Lipzen A."/>
            <person name="Labutti K."/>
            <person name="Grigoriev I.V."/>
            <person name="Murat C."/>
            <person name="Martin F."/>
            <person name="Albertini E."/>
            <person name="Donnini D."/>
            <person name="Bonito G."/>
        </authorList>
    </citation>
    <scope>NUCLEOTIDE SEQUENCE [LARGE SCALE GENOMIC DNA]</scope>
    <source>
        <strain evidence="3 4">Sb_GMNB300</strain>
    </source>
</reference>
<evidence type="ECO:0000313" key="3">
    <source>
        <dbReference type="EMBL" id="KAA8908196.1"/>
    </source>
</evidence>
<evidence type="ECO:0000259" key="2">
    <source>
        <dbReference type="Pfam" id="PF19343"/>
    </source>
</evidence>
<dbReference type="InterPro" id="IPR045967">
    <property type="entry name" value="HAM1-like_N"/>
</dbReference>
<dbReference type="GO" id="GO:0008289">
    <property type="term" value="F:lipid binding"/>
    <property type="evidence" value="ECO:0007669"/>
    <property type="project" value="InterPro"/>
</dbReference>
<name>A0A5J5EZ64_9PEZI</name>
<evidence type="ECO:0000256" key="1">
    <source>
        <dbReference type="SAM" id="MobiDB-lite"/>
    </source>
</evidence>
<dbReference type="OrthoDB" id="5407957at2759"/>
<comment type="caution">
    <text evidence="3">The sequence shown here is derived from an EMBL/GenBank/DDBJ whole genome shotgun (WGS) entry which is preliminary data.</text>
</comment>
<dbReference type="PANTHER" id="PTHR31138">
    <property type="entry name" value="CHROMOSOME 19, WHOLE GENOME SHOTGUN SEQUENCE"/>
    <property type="match status" value="1"/>
</dbReference>
<protein>
    <recommendedName>
        <fullName evidence="2">HAM1-like N-terminal domain-containing protein</fullName>
    </recommendedName>
</protein>
<feature type="domain" description="HAM1-like N-terminal" evidence="2">
    <location>
        <begin position="35"/>
        <end position="270"/>
    </location>
</feature>
<keyword evidence="4" id="KW-1185">Reference proteome</keyword>
<dbReference type="InParanoid" id="A0A5J5EZ64"/>
<evidence type="ECO:0000313" key="4">
    <source>
        <dbReference type="Proteomes" id="UP000326924"/>
    </source>
</evidence>
<dbReference type="EMBL" id="VXIS01000070">
    <property type="protein sequence ID" value="KAA8908196.1"/>
    <property type="molecule type" value="Genomic_DNA"/>
</dbReference>
<dbReference type="SUPFAM" id="SSF55394">
    <property type="entry name" value="Bactericidal permeability-increasing protein, BPI"/>
    <property type="match status" value="1"/>
</dbReference>
<proteinExistence type="predicted"/>
<feature type="region of interest" description="Disordered" evidence="1">
    <location>
        <begin position="218"/>
        <end position="238"/>
    </location>
</feature>
<dbReference type="Proteomes" id="UP000326924">
    <property type="component" value="Unassembled WGS sequence"/>
</dbReference>
<gene>
    <name evidence="3" type="ORF">FN846DRAFT_898606</name>
</gene>
<dbReference type="InterPro" id="IPR017943">
    <property type="entry name" value="Bactericidal_perm-incr_a/b_dom"/>
</dbReference>
<organism evidence="3 4">
    <name type="scientific">Sphaerosporella brunnea</name>
    <dbReference type="NCBI Taxonomy" id="1250544"/>
    <lineage>
        <taxon>Eukaryota</taxon>
        <taxon>Fungi</taxon>
        <taxon>Dikarya</taxon>
        <taxon>Ascomycota</taxon>
        <taxon>Pezizomycotina</taxon>
        <taxon>Pezizomycetes</taxon>
        <taxon>Pezizales</taxon>
        <taxon>Pyronemataceae</taxon>
        <taxon>Sphaerosporella</taxon>
    </lineage>
</organism>
<dbReference type="Pfam" id="PF19343">
    <property type="entry name" value="HAM1_N"/>
    <property type="match status" value="2"/>
</dbReference>
<sequence>MFSWFSFGKKNAATTNADPTDLETTPLLDPKSGAETQLQAHVYDKIHTYLLFRALSKGYLPSTAQACAHLRSLLSTDFLNPSNTHLTPDGRKLVRDMRRLITAFAALLEKKNGADQLQEFLWCTRRARLGFDGGELVDAAEGIFQGIGGSVAEMTTGMEALQTVADLLMTNADFRELVKDATIVARQVLADTAMTGGQVVQTVGETVRPKEAELEGINEVTPAEATEEPSGHEETSEDAVMAPAQEAGKALAEGITETAEAAVESAQRELQDEGHGYALLERMKMVVLRLRGREDYTQSVNIISVLLKRYALIYSRSMTAAASTTFESIQPNSALDRAVEIFWSLIMSFGDASEWNALQELWGRFLRHLKDDKELETLMEEIGVTIQDVLTDPSFLEPGKIEEKLVRLRELARGIGTDTTAKEDLDLLLSQAENTLNAVLNDSDIAALISISKSIFRTVWPTPYTVNPAILSDFTHVLFPLALQMIQYIPLIRITIATPEVDLLIENLILEPGDTVNGSSFFPNILRLEARNDFELRKGRQRYASEVTSQATVKLNGLAVRADEVGYWMKVHTGVWRFWDEGIVSVMMDGQGADVSLDLEFGRDRIENLIALRAVDVKLHKFDYAIKRSRFRWLVWPFKPILKPILKRILKKQMEARIAELCHFINREMVFARERLRATRVAQPASLYRFVKAVAARLGPEPSKDVEVTLGVRSSKTEDKQFENRYAPGSIVKLWEDHGETVTEVVDAGAEGGWRNAVFELKYTREAPAGNA</sequence>